<proteinExistence type="predicted"/>
<gene>
    <name evidence="2" type="ORF">ENKNEFLB_03732</name>
</gene>
<dbReference type="EMBL" id="CP075371">
    <property type="protein sequence ID" value="QVT81324.1"/>
    <property type="molecule type" value="Genomic_DNA"/>
</dbReference>
<dbReference type="Proteomes" id="UP000679307">
    <property type="component" value="Chromosome"/>
</dbReference>
<evidence type="ECO:0000256" key="1">
    <source>
        <dbReference type="SAM" id="MobiDB-lite"/>
    </source>
</evidence>
<reference evidence="2 3" key="1">
    <citation type="submission" date="2021-05" db="EMBL/GenBank/DDBJ databases">
        <title>Complete genome of Nocardioides aquaticus KCTC 9944T isolated from meromictic and hypersaline Ekho Lake, Antarctica.</title>
        <authorList>
            <person name="Hwang K."/>
            <person name="Kim K.M."/>
            <person name="Choe H."/>
        </authorList>
    </citation>
    <scope>NUCLEOTIDE SEQUENCE [LARGE SCALE GENOMIC DNA]</scope>
    <source>
        <strain evidence="2 3">KCTC 9944</strain>
    </source>
</reference>
<feature type="region of interest" description="Disordered" evidence="1">
    <location>
        <begin position="1"/>
        <end position="54"/>
    </location>
</feature>
<keyword evidence="3" id="KW-1185">Reference proteome</keyword>
<sequence length="187" mass="20045">MALGPETDPVDPVDPEGPVDPEDPVDPQDPVVRATRELRRRAEADEAPEGWPAVAQTVRQRVRSSVAPADPVLVVGTPADPAATVRDDRGSRTYVSSRVLEASLRRLLRREPTHAPERITLRVEDERPAQVAVELTCSYGTDLHALAEEVRADARAVLAETVGVGAGPPVPVTVVVVDVVAGDPRRV</sequence>
<feature type="compositionally biased region" description="Basic and acidic residues" evidence="1">
    <location>
        <begin position="34"/>
        <end position="44"/>
    </location>
</feature>
<organism evidence="2 3">
    <name type="scientific">Nocardioides aquaticus</name>
    <dbReference type="NCBI Taxonomy" id="160826"/>
    <lineage>
        <taxon>Bacteria</taxon>
        <taxon>Bacillati</taxon>
        <taxon>Actinomycetota</taxon>
        <taxon>Actinomycetes</taxon>
        <taxon>Propionibacteriales</taxon>
        <taxon>Nocardioidaceae</taxon>
        <taxon>Nocardioides</taxon>
    </lineage>
</organism>
<evidence type="ECO:0008006" key="4">
    <source>
        <dbReference type="Google" id="ProtNLM"/>
    </source>
</evidence>
<accession>A0ABX8ELD0</accession>
<evidence type="ECO:0000313" key="3">
    <source>
        <dbReference type="Proteomes" id="UP000679307"/>
    </source>
</evidence>
<name>A0ABX8ELD0_9ACTN</name>
<feature type="compositionally biased region" description="Acidic residues" evidence="1">
    <location>
        <begin position="8"/>
        <end position="26"/>
    </location>
</feature>
<evidence type="ECO:0000313" key="2">
    <source>
        <dbReference type="EMBL" id="QVT81324.1"/>
    </source>
</evidence>
<dbReference type="RefSeq" id="WP_214056713.1">
    <property type="nucleotide sequence ID" value="NZ_BAAAHS010000077.1"/>
</dbReference>
<protein>
    <recommendedName>
        <fullName evidence="4">Asp23/Gls24 family envelope stress response protein</fullName>
    </recommendedName>
</protein>